<evidence type="ECO:0000313" key="1">
    <source>
        <dbReference type="EMBL" id="TKY92125.1"/>
    </source>
</evidence>
<name>A0AC61SBW4_9EURY</name>
<comment type="caution">
    <text evidence="1">The sequence shown here is derived from an EMBL/GenBank/DDBJ whole genome shotgun (WGS) entry which is preliminary data.</text>
</comment>
<sequence>MVDKSIFTYPTLLGYLLKRMENSYPDKQIGKTIVQKMMYLLTREGIVDFNYSMYHYGPYSSEVSGELDFANSTGIIDIKWIDDKGYFISSTQKLENFETRLTEKNKQVVDKFVKKFGRFNAIELSLIATAFFLKDNFNVPNERIAEVVHNAKPKYSLEFIDSVLQNSGIM</sequence>
<gene>
    <name evidence="1" type="ORF">C5S46_02285</name>
</gene>
<dbReference type="EMBL" id="QYBA01000073">
    <property type="protein sequence ID" value="TKY92125.1"/>
    <property type="molecule type" value="Genomic_DNA"/>
</dbReference>
<accession>A0AC61SBW4</accession>
<organism evidence="1 2">
    <name type="scientific">Candidatus Methanomarinus sp</name>
    <dbReference type="NCBI Taxonomy" id="3386244"/>
    <lineage>
        <taxon>Archaea</taxon>
        <taxon>Methanobacteriati</taxon>
        <taxon>Methanobacteriota</taxon>
        <taxon>Stenosarchaea group</taxon>
        <taxon>Methanomicrobia</taxon>
        <taxon>Methanosarcinales</taxon>
        <taxon>ANME-2 cluster</taxon>
        <taxon>Candidatus Methanocomedenaceae</taxon>
        <taxon>Candidatus Methanomarinus</taxon>
    </lineage>
</organism>
<proteinExistence type="predicted"/>
<dbReference type="Proteomes" id="UP000315423">
    <property type="component" value="Unassembled WGS sequence"/>
</dbReference>
<reference evidence="1" key="1">
    <citation type="submission" date="2018-09" db="EMBL/GenBank/DDBJ databases">
        <title>A genomic encyclopedia of anaerobic methanotrophic archaea.</title>
        <authorList>
            <person name="Skennerton C.T."/>
            <person name="Chadwick G.L."/>
            <person name="Laso-Perez R."/>
            <person name="Leu A.O."/>
            <person name="Speth D.R."/>
            <person name="Yu H."/>
            <person name="Morgan-Lang C."/>
            <person name="Hatzenpichler R."/>
            <person name="Goudeau D."/>
            <person name="Malmstrom R."/>
            <person name="Woyke T."/>
            <person name="Hallam S."/>
            <person name="Tyson G.W."/>
            <person name="Wegener G."/>
            <person name="Boetius A."/>
            <person name="Orphan V.J."/>
        </authorList>
    </citation>
    <scope>NUCLEOTIDE SEQUENCE</scope>
    <source>
        <strain evidence="1">CONS3730D10UFb2</strain>
    </source>
</reference>
<protein>
    <submittedName>
        <fullName evidence="1">DUF4065 domain-containing protein</fullName>
    </submittedName>
</protein>
<evidence type="ECO:0000313" key="2">
    <source>
        <dbReference type="Proteomes" id="UP000315423"/>
    </source>
</evidence>